<keyword evidence="3 6" id="KW-0547">Nucleotide-binding</keyword>
<protein>
    <recommendedName>
        <fullName evidence="6">Tagatose-6-phosphate kinase</fullName>
        <ecNumber evidence="6">2.7.1.144</ecNumber>
    </recommendedName>
</protein>
<comment type="catalytic activity">
    <reaction evidence="6">
        <text>D-tagatofuranose 6-phosphate + ATP = D-tagatofuranose 1,6-bisphosphate + ADP + H(+)</text>
        <dbReference type="Rhea" id="RHEA:12420"/>
        <dbReference type="ChEBI" id="CHEBI:15378"/>
        <dbReference type="ChEBI" id="CHEBI:30616"/>
        <dbReference type="ChEBI" id="CHEBI:58694"/>
        <dbReference type="ChEBI" id="CHEBI:58695"/>
        <dbReference type="ChEBI" id="CHEBI:456216"/>
        <dbReference type="EC" id="2.7.1.144"/>
    </reaction>
</comment>
<dbReference type="EC" id="2.7.1.144" evidence="6"/>
<reference evidence="8 9" key="1">
    <citation type="submission" date="2020-08" db="EMBL/GenBank/DDBJ databases">
        <title>Genome public.</title>
        <authorList>
            <person name="Liu C."/>
            <person name="Sun Q."/>
        </authorList>
    </citation>
    <scope>NUCLEOTIDE SEQUENCE [LARGE SCALE GENOMIC DNA]</scope>
    <source>
        <strain evidence="8 9">NSJ-26</strain>
    </source>
</reference>
<evidence type="ECO:0000256" key="6">
    <source>
        <dbReference type="PIRNR" id="PIRNR000535"/>
    </source>
</evidence>
<evidence type="ECO:0000256" key="5">
    <source>
        <dbReference type="ARBA" id="ARBA00022840"/>
    </source>
</evidence>
<dbReference type="PIRSF" id="PIRSF000535">
    <property type="entry name" value="1PFK/6PFK/LacC"/>
    <property type="match status" value="1"/>
</dbReference>
<dbReference type="GO" id="GO:0008443">
    <property type="term" value="F:phosphofructokinase activity"/>
    <property type="evidence" value="ECO:0007669"/>
    <property type="project" value="TreeGrafter"/>
</dbReference>
<dbReference type="SUPFAM" id="SSF53613">
    <property type="entry name" value="Ribokinase-like"/>
    <property type="match status" value="1"/>
</dbReference>
<feature type="domain" description="Carbohydrate kinase PfkB" evidence="7">
    <location>
        <begin position="26"/>
        <end position="239"/>
    </location>
</feature>
<evidence type="ECO:0000313" key="8">
    <source>
        <dbReference type="EMBL" id="MBC8591344.1"/>
    </source>
</evidence>
<accession>A0A926IMM5</accession>
<dbReference type="Proteomes" id="UP000601522">
    <property type="component" value="Unassembled WGS sequence"/>
</dbReference>
<dbReference type="GO" id="GO:0009024">
    <property type="term" value="F:tagatose-6-phosphate kinase activity"/>
    <property type="evidence" value="ECO:0007669"/>
    <property type="project" value="UniProtKB-EC"/>
</dbReference>
<comment type="caution">
    <text evidence="8">The sequence shown here is derived from an EMBL/GenBank/DDBJ whole genome shotgun (WGS) entry which is preliminary data.</text>
</comment>
<comment type="similarity">
    <text evidence="1">Belongs to the carbohydrate kinase pfkB family.</text>
</comment>
<sequence length="310" mass="35216">MILTIALDPILESKYYINNPMNNIDIRPEEYRYNIDGEGICTGIILKNHNVNVFTTGFLGGLKGEYIFYGLKELKIYNDFIFIKDETKGRIIINNSGDISHIIDEESPRITREELGSFYKLYNKIIDNCEIICALGSLPQGVPEGIFFDLIEMGNRKNKKIILNGKGSELIYGLEASPFMVILDKDDLENISRVRLNFENEIIKVGKAILEKGIELVVIDLEDKGTIVLTKEAGFRLEIPNAKDLKLNMDKGYLAAGYTFGMDKRYDFETTMRLGQGFRIAYGLVDDLGSIEMSDIKRIMTEVQIMPISY</sequence>
<dbReference type="InterPro" id="IPR029056">
    <property type="entry name" value="Ribokinase-like"/>
</dbReference>
<dbReference type="GO" id="GO:0005524">
    <property type="term" value="F:ATP binding"/>
    <property type="evidence" value="ECO:0007669"/>
    <property type="project" value="UniProtKB-KW"/>
</dbReference>
<dbReference type="Pfam" id="PF00294">
    <property type="entry name" value="PfkB"/>
    <property type="match status" value="1"/>
</dbReference>
<evidence type="ECO:0000256" key="3">
    <source>
        <dbReference type="ARBA" id="ARBA00022741"/>
    </source>
</evidence>
<dbReference type="GO" id="GO:0005829">
    <property type="term" value="C:cytosol"/>
    <property type="evidence" value="ECO:0007669"/>
    <property type="project" value="TreeGrafter"/>
</dbReference>
<comment type="pathway">
    <text evidence="6">Carbohydrate metabolism; D-tagatose 6-phosphate degradation; D-glyceraldehyde 3-phosphate and glycerone phosphate from D-tagatose 6-phosphate: step 1/2.</text>
</comment>
<name>A0A926IMM5_9FIRM</name>
<organism evidence="8 9">
    <name type="scientific">Wansuia hejianensis</name>
    <dbReference type="NCBI Taxonomy" id="2763667"/>
    <lineage>
        <taxon>Bacteria</taxon>
        <taxon>Bacillati</taxon>
        <taxon>Bacillota</taxon>
        <taxon>Clostridia</taxon>
        <taxon>Lachnospirales</taxon>
        <taxon>Lachnospiraceae</taxon>
        <taxon>Wansuia</taxon>
    </lineage>
</organism>
<dbReference type="InterPro" id="IPR017583">
    <property type="entry name" value="Tagatose/fructose_Pkinase"/>
</dbReference>
<proteinExistence type="inferred from homology"/>
<evidence type="ECO:0000256" key="2">
    <source>
        <dbReference type="ARBA" id="ARBA00022679"/>
    </source>
</evidence>
<dbReference type="InterPro" id="IPR011611">
    <property type="entry name" value="PfkB_dom"/>
</dbReference>
<dbReference type="PANTHER" id="PTHR46566:SF1">
    <property type="entry name" value="1-PHOSPHOFRUCTOKINASE"/>
    <property type="match status" value="1"/>
</dbReference>
<keyword evidence="4" id="KW-0418">Kinase</keyword>
<evidence type="ECO:0000313" key="9">
    <source>
        <dbReference type="Proteomes" id="UP000601522"/>
    </source>
</evidence>
<keyword evidence="6" id="KW-0423">Lactose metabolism</keyword>
<evidence type="ECO:0000259" key="7">
    <source>
        <dbReference type="Pfam" id="PF00294"/>
    </source>
</evidence>
<dbReference type="RefSeq" id="WP_249324211.1">
    <property type="nucleotide sequence ID" value="NZ_JACRTK010000004.1"/>
</dbReference>
<comment type="similarity">
    <text evidence="6">Belongs to the carbohydrate kinase PfkB family. LacC subfamily.</text>
</comment>
<gene>
    <name evidence="8" type="ORF">H8689_09505</name>
</gene>
<dbReference type="PANTHER" id="PTHR46566">
    <property type="entry name" value="1-PHOSPHOFRUCTOKINASE-RELATED"/>
    <property type="match status" value="1"/>
</dbReference>
<dbReference type="AlphaFoldDB" id="A0A926IMM5"/>
<keyword evidence="9" id="KW-1185">Reference proteome</keyword>
<dbReference type="EMBL" id="JACRTK010000004">
    <property type="protein sequence ID" value="MBC8591344.1"/>
    <property type="molecule type" value="Genomic_DNA"/>
</dbReference>
<evidence type="ECO:0000256" key="4">
    <source>
        <dbReference type="ARBA" id="ARBA00022777"/>
    </source>
</evidence>
<keyword evidence="5 6" id="KW-0067">ATP-binding</keyword>
<keyword evidence="2 6" id="KW-0808">Transferase</keyword>
<evidence type="ECO:0000256" key="1">
    <source>
        <dbReference type="ARBA" id="ARBA00005380"/>
    </source>
</evidence>
<dbReference type="GO" id="GO:0005988">
    <property type="term" value="P:lactose metabolic process"/>
    <property type="evidence" value="ECO:0007669"/>
    <property type="project" value="UniProtKB-KW"/>
</dbReference>
<dbReference type="Gene3D" id="3.40.1190.20">
    <property type="match status" value="1"/>
</dbReference>